<dbReference type="STRING" id="1798656.A2604_00995"/>
<dbReference type="EMBL" id="MHLG01000030">
    <property type="protein sequence ID" value="OGZ03035.1"/>
    <property type="molecule type" value="Genomic_DNA"/>
</dbReference>
<accession>A0A1G2CNU7</accession>
<gene>
    <name evidence="1" type="ORF">A2604_00995</name>
</gene>
<protein>
    <submittedName>
        <fullName evidence="1">Uncharacterized protein</fullName>
    </submittedName>
</protein>
<sequence>MIALSKKKALSYSEKNDLSLYLYEKFLNDPKEPKMPSYKKYRRAADLSKALIEWETERITYIKREIENNFSDEEEVRRILEKIKQKKKPES</sequence>
<comment type="caution">
    <text evidence="1">The sequence shown here is derived from an EMBL/GenBank/DDBJ whole genome shotgun (WGS) entry which is preliminary data.</text>
</comment>
<dbReference type="AlphaFoldDB" id="A0A1G2CNU7"/>
<dbReference type="Proteomes" id="UP000177587">
    <property type="component" value="Unassembled WGS sequence"/>
</dbReference>
<evidence type="ECO:0000313" key="1">
    <source>
        <dbReference type="EMBL" id="OGZ03035.1"/>
    </source>
</evidence>
<organism evidence="1 2">
    <name type="scientific">Candidatus Liptonbacteria bacterium RIFOXYD1_FULL_36_11</name>
    <dbReference type="NCBI Taxonomy" id="1798656"/>
    <lineage>
        <taxon>Bacteria</taxon>
        <taxon>Candidatus Liptoniibacteriota</taxon>
    </lineage>
</organism>
<evidence type="ECO:0000313" key="2">
    <source>
        <dbReference type="Proteomes" id="UP000177587"/>
    </source>
</evidence>
<reference evidence="1 2" key="1">
    <citation type="journal article" date="2016" name="Nat. Commun.">
        <title>Thousands of microbial genomes shed light on interconnected biogeochemical processes in an aquifer system.</title>
        <authorList>
            <person name="Anantharaman K."/>
            <person name="Brown C.T."/>
            <person name="Hug L.A."/>
            <person name="Sharon I."/>
            <person name="Castelle C.J."/>
            <person name="Probst A.J."/>
            <person name="Thomas B.C."/>
            <person name="Singh A."/>
            <person name="Wilkins M.J."/>
            <person name="Karaoz U."/>
            <person name="Brodie E.L."/>
            <person name="Williams K.H."/>
            <person name="Hubbard S.S."/>
            <person name="Banfield J.F."/>
        </authorList>
    </citation>
    <scope>NUCLEOTIDE SEQUENCE [LARGE SCALE GENOMIC DNA]</scope>
</reference>
<proteinExistence type="predicted"/>
<name>A0A1G2CNU7_9BACT</name>